<dbReference type="FunFam" id="1.20.1560.10:FF:000013">
    <property type="entry name" value="ABC transporter C family member 2"/>
    <property type="match status" value="1"/>
</dbReference>
<evidence type="ECO:0000256" key="10">
    <source>
        <dbReference type="SAM" id="MobiDB-lite"/>
    </source>
</evidence>
<evidence type="ECO:0000256" key="5">
    <source>
        <dbReference type="ARBA" id="ARBA00022741"/>
    </source>
</evidence>
<dbReference type="GO" id="GO:0005524">
    <property type="term" value="F:ATP binding"/>
    <property type="evidence" value="ECO:0007669"/>
    <property type="project" value="UniProtKB-KW"/>
</dbReference>
<feature type="transmembrane region" description="Helical" evidence="11">
    <location>
        <begin position="166"/>
        <end position="190"/>
    </location>
</feature>
<dbReference type="Gene3D" id="1.20.1560.10">
    <property type="entry name" value="ABC transporter type 1, transmembrane domain"/>
    <property type="match status" value="2"/>
</dbReference>
<sequence>MEEICAEDSFGPASPCRHMDLTLGFQFRFMSILPAAIFIFCGTFHAVSLVRSPQVTRRTIDLLSAVKLVLGAILVAVLAATLAYVPRDGWGKWATVGYALELVAAVSVQSPEESNQLMSAQICLSVVSYLHHTRCFAPSTLIGLYLFLSVLFAATQLRTYVTAGVLHAKFFALFVVSFVARTCYLVVELAQKRRFLREANKPTALETTSSILSRLFFVYLFPLLIGGFKRAFDLDDLVAFGLPPILSGVPANAALTKALSRSKGAARTPIFIPSMRAFLSQFLAPVVPKCILIATTFTQPFLVESMLAFVDSYTNSNGARDDPAHGWGLVGAYAIVYLAIASSTAVYWDKVYTMVVRYRAALVGVIFDKSMRLSASVAESEGRGTAVTYMSVDVERVCEGIAFFHELWSAFISIAVAAVILWFKASFAMIPPIVIMVGFFVITSHIGNHVAKAQKRWMGSTQDRLKVLTSVMSQIIPVKLLAVEPTMPKWIEPVRIREIGFLKTFYARLVIVGVLSSATINFAGIAALGTFVGIKSEDLYPETLFTILTVVNLVTLPISTVGNCFPLLLASFASMKRIAVFLSLPEKTSLTEQDILSESNFTDDEKSDLKRQSDISLNAYGASRMMLSHATIAAGKDGKALISDCNISFDINSLSMVVGPVGAGKSILLKTLLGETYFIEGAGSSVLPQGRIAYAPQEAFVWPTTVRSNIVLDNEFNPQWYETVVDACALRPDLARMANGDMTEISPGSISGGQKQRVSLARAVYAKCDITLLDDCFSALDSHTAVSVFTRLLGEDGLLRGKGKTVVLVTHNLQHLASADHIVILDSGALVAEGRLSELHDRDLDVAQYIGQQKVEDEEAEVKEEAKASNVPTKEQEVKKPSQTAERKVDEEEKGVRGSTSWGTYGFYMKACGWNRLALCLTCLIIYTAMQIGLQILLKEWSESNTTSHGPWLGGYAAFAVTCFLTSFMTMWMYTQVTVPRASLIIHAQQLSAVLAAPVTYFQRTPLAKLQNRWSSDMFIADFAFPRALQDFTFTAVYVVGAVILILIAVPWLAISVPLLGVIYWGLQKVYLATSRQLQRLTLSSKTPLYTAFTVTLSGLITIRAFRSEKLFKDMSIYHLDRSQVPMYYRYAGIRFLRTSLNLLTACVAIAIAGLAVGLRGSTSGGYLGVALSQLVSLAQSLINLLLAYTRVENGIVSVERLFELDGLQPESFSDERRQPPGSKWPVFGSIEFRDVGLRYGENLDPVLHNISFTVQGGEKLGICGRTGSGKSSTVFALLQGLGTTGLCTGQIFIDGIDLATVPIEMLRSAISTVSQDPFLLYAKMRDNLTLGCSMEVEDEQIWETLELVGMRKLVEGLEGQLDAMVSADGLQFSAGERQLLCIARVLLQKRKIVVFDEASSSMDTSTDQRLLSVLHNSLREATVISVAHRISTIVDYDKVMVLDNGRVVEMGSPKDLLQRPDSHFYALHKNQVL</sequence>
<feature type="transmembrane region" description="Helical" evidence="11">
    <location>
        <begin position="326"/>
        <end position="348"/>
    </location>
</feature>
<accession>A0A9P7W4N1</accession>
<dbReference type="InterPro" id="IPR044746">
    <property type="entry name" value="ABCC_6TM_D1"/>
</dbReference>
<gene>
    <name evidence="14" type="ORF">BT62DRAFT_1031247</name>
</gene>
<organism evidence="14 15">
    <name type="scientific">Guyanagaster necrorhizus</name>
    <dbReference type="NCBI Taxonomy" id="856835"/>
    <lineage>
        <taxon>Eukaryota</taxon>
        <taxon>Fungi</taxon>
        <taxon>Dikarya</taxon>
        <taxon>Basidiomycota</taxon>
        <taxon>Agaricomycotina</taxon>
        <taxon>Agaricomycetes</taxon>
        <taxon>Agaricomycetidae</taxon>
        <taxon>Agaricales</taxon>
        <taxon>Marasmiineae</taxon>
        <taxon>Physalacriaceae</taxon>
        <taxon>Guyanagaster</taxon>
    </lineage>
</organism>
<feature type="transmembrane region" description="Helical" evidence="11">
    <location>
        <begin position="29"/>
        <end position="50"/>
    </location>
</feature>
<proteinExistence type="predicted"/>
<dbReference type="InterPro" id="IPR027417">
    <property type="entry name" value="P-loop_NTPase"/>
</dbReference>
<dbReference type="GO" id="GO:0016020">
    <property type="term" value="C:membrane"/>
    <property type="evidence" value="ECO:0007669"/>
    <property type="project" value="UniProtKB-SubCell"/>
</dbReference>
<feature type="transmembrane region" description="Helical" evidence="11">
    <location>
        <begin position="917"/>
        <end position="938"/>
    </location>
</feature>
<feature type="transmembrane region" description="Helical" evidence="11">
    <location>
        <begin position="544"/>
        <end position="569"/>
    </location>
</feature>
<dbReference type="Proteomes" id="UP000812287">
    <property type="component" value="Unassembled WGS sequence"/>
</dbReference>
<dbReference type="InterPro" id="IPR056227">
    <property type="entry name" value="TMD0_ABC"/>
</dbReference>
<keyword evidence="15" id="KW-1185">Reference proteome</keyword>
<dbReference type="PROSITE" id="PS50893">
    <property type="entry name" value="ABC_TRANSPORTER_2"/>
    <property type="match status" value="2"/>
</dbReference>
<keyword evidence="4" id="KW-0677">Repeat</keyword>
<keyword evidence="8 11" id="KW-0472">Membrane</keyword>
<feature type="compositionally biased region" description="Basic and acidic residues" evidence="10">
    <location>
        <begin position="874"/>
        <end position="896"/>
    </location>
</feature>
<name>A0A9P7W4N1_9AGAR</name>
<feature type="domain" description="ABC transporter" evidence="12">
    <location>
        <begin position="625"/>
        <end position="852"/>
    </location>
</feature>
<dbReference type="InterPro" id="IPR003593">
    <property type="entry name" value="AAA+_ATPase"/>
</dbReference>
<keyword evidence="2" id="KW-0813">Transport</keyword>
<dbReference type="RefSeq" id="XP_043045390.1">
    <property type="nucleotide sequence ID" value="XM_043178338.1"/>
</dbReference>
<keyword evidence="6" id="KW-0067">ATP-binding</keyword>
<feature type="domain" description="ABC transporter" evidence="12">
    <location>
        <begin position="1231"/>
        <end position="1470"/>
    </location>
</feature>
<dbReference type="GO" id="GO:0140359">
    <property type="term" value="F:ABC-type transporter activity"/>
    <property type="evidence" value="ECO:0007669"/>
    <property type="project" value="InterPro"/>
</dbReference>
<dbReference type="EMBL" id="MU250524">
    <property type="protein sequence ID" value="KAG7451890.1"/>
    <property type="molecule type" value="Genomic_DNA"/>
</dbReference>
<dbReference type="InterPro" id="IPR003439">
    <property type="entry name" value="ABC_transporter-like_ATP-bd"/>
</dbReference>
<dbReference type="GeneID" id="66100626"/>
<feature type="transmembrane region" description="Helical" evidence="11">
    <location>
        <begin position="429"/>
        <end position="448"/>
    </location>
</feature>
<feature type="domain" description="ABC transmembrane type-1" evidence="13">
    <location>
        <begin position="277"/>
        <end position="570"/>
    </location>
</feature>
<comment type="subcellular location">
    <subcellularLocation>
        <location evidence="1">Membrane</location>
        <topology evidence="1">Multi-pass membrane protein</topology>
    </subcellularLocation>
</comment>
<dbReference type="CDD" id="cd03244">
    <property type="entry name" value="ABCC_MRP_domain2"/>
    <property type="match status" value="1"/>
</dbReference>
<evidence type="ECO:0000259" key="13">
    <source>
        <dbReference type="PROSITE" id="PS50929"/>
    </source>
</evidence>
<dbReference type="SUPFAM" id="SSF52540">
    <property type="entry name" value="P-loop containing nucleoside triphosphate hydrolases"/>
    <property type="match status" value="2"/>
</dbReference>
<dbReference type="GO" id="GO:0016887">
    <property type="term" value="F:ATP hydrolysis activity"/>
    <property type="evidence" value="ECO:0007669"/>
    <property type="project" value="InterPro"/>
</dbReference>
<keyword evidence="3 11" id="KW-0812">Transmembrane</keyword>
<evidence type="ECO:0000259" key="12">
    <source>
        <dbReference type="PROSITE" id="PS50893"/>
    </source>
</evidence>
<keyword evidence="9" id="KW-0325">Glycoprotein</keyword>
<dbReference type="SUPFAM" id="SSF90123">
    <property type="entry name" value="ABC transporter transmembrane region"/>
    <property type="match status" value="2"/>
</dbReference>
<feature type="transmembrane region" description="Helical" evidence="11">
    <location>
        <begin position="505"/>
        <end position="532"/>
    </location>
</feature>
<evidence type="ECO:0000313" key="14">
    <source>
        <dbReference type="EMBL" id="KAG7451890.1"/>
    </source>
</evidence>
<dbReference type="Pfam" id="PF00005">
    <property type="entry name" value="ABC_tran"/>
    <property type="match status" value="2"/>
</dbReference>
<feature type="transmembrane region" description="Helical" evidence="11">
    <location>
        <begin position="62"/>
        <end position="84"/>
    </location>
</feature>
<comment type="caution">
    <text evidence="14">The sequence shown here is derived from an EMBL/GenBank/DDBJ whole genome shotgun (WGS) entry which is preliminary data.</text>
</comment>
<dbReference type="Pfam" id="PF00664">
    <property type="entry name" value="ABC_membrane"/>
    <property type="match status" value="2"/>
</dbReference>
<feature type="transmembrane region" description="Helical" evidence="11">
    <location>
        <begin position="90"/>
        <end position="108"/>
    </location>
</feature>
<feature type="transmembrane region" description="Helical" evidence="11">
    <location>
        <begin position="277"/>
        <end position="297"/>
    </location>
</feature>
<feature type="transmembrane region" description="Helical" evidence="11">
    <location>
        <begin position="211"/>
        <end position="231"/>
    </location>
</feature>
<feature type="transmembrane region" description="Helical" evidence="11">
    <location>
        <begin position="135"/>
        <end position="154"/>
    </location>
</feature>
<feature type="transmembrane region" description="Helical" evidence="11">
    <location>
        <begin position="1140"/>
        <end position="1159"/>
    </location>
</feature>
<dbReference type="PROSITE" id="PS00211">
    <property type="entry name" value="ABC_TRANSPORTER_1"/>
    <property type="match status" value="2"/>
</dbReference>
<dbReference type="InterPro" id="IPR044726">
    <property type="entry name" value="ABCC_6TM_D2"/>
</dbReference>
<feature type="domain" description="ABC transmembrane type-1" evidence="13">
    <location>
        <begin position="918"/>
        <end position="1194"/>
    </location>
</feature>
<evidence type="ECO:0000256" key="8">
    <source>
        <dbReference type="ARBA" id="ARBA00023136"/>
    </source>
</evidence>
<evidence type="ECO:0000313" key="15">
    <source>
        <dbReference type="Proteomes" id="UP000812287"/>
    </source>
</evidence>
<dbReference type="FunFam" id="3.40.50.300:FF:000838">
    <property type="entry name" value="ABC multidrug transporter (Eurofung)"/>
    <property type="match status" value="1"/>
</dbReference>
<feature type="transmembrane region" description="Helical" evidence="11">
    <location>
        <begin position="953"/>
        <end position="974"/>
    </location>
</feature>
<keyword evidence="7 11" id="KW-1133">Transmembrane helix</keyword>
<dbReference type="CDD" id="cd03250">
    <property type="entry name" value="ABCC_MRP_domain1"/>
    <property type="match status" value="1"/>
</dbReference>
<dbReference type="PROSITE" id="PS50929">
    <property type="entry name" value="ABC_TM1F"/>
    <property type="match status" value="2"/>
</dbReference>
<dbReference type="InterPro" id="IPR050173">
    <property type="entry name" value="ABC_transporter_C-like"/>
</dbReference>
<keyword evidence="5" id="KW-0547">Nucleotide-binding</keyword>
<dbReference type="InterPro" id="IPR017871">
    <property type="entry name" value="ABC_transporter-like_CS"/>
</dbReference>
<dbReference type="Gene3D" id="3.40.50.300">
    <property type="entry name" value="P-loop containing nucleotide triphosphate hydrolases"/>
    <property type="match status" value="2"/>
</dbReference>
<feature type="transmembrane region" description="Helical" evidence="11">
    <location>
        <begin position="237"/>
        <end position="256"/>
    </location>
</feature>
<dbReference type="CDD" id="cd18579">
    <property type="entry name" value="ABC_6TM_ABCC_D1"/>
    <property type="match status" value="1"/>
</dbReference>
<feature type="transmembrane region" description="Helical" evidence="11">
    <location>
        <begin position="1036"/>
        <end position="1067"/>
    </location>
</feature>
<dbReference type="PANTHER" id="PTHR24223">
    <property type="entry name" value="ATP-BINDING CASSETTE SUB-FAMILY C"/>
    <property type="match status" value="1"/>
</dbReference>
<evidence type="ECO:0000256" key="9">
    <source>
        <dbReference type="ARBA" id="ARBA00023180"/>
    </source>
</evidence>
<feature type="transmembrane region" description="Helical" evidence="11">
    <location>
        <begin position="1087"/>
        <end position="1106"/>
    </location>
</feature>
<dbReference type="OrthoDB" id="6500128at2759"/>
<evidence type="ECO:0000256" key="6">
    <source>
        <dbReference type="ARBA" id="ARBA00022840"/>
    </source>
</evidence>
<evidence type="ECO:0000256" key="4">
    <source>
        <dbReference type="ARBA" id="ARBA00022737"/>
    </source>
</evidence>
<evidence type="ECO:0000256" key="2">
    <source>
        <dbReference type="ARBA" id="ARBA00022448"/>
    </source>
</evidence>
<keyword evidence="14" id="KW-0378">Hydrolase</keyword>
<protein>
    <submittedName>
        <fullName evidence="14">P-loop containing nucleoside triphosphate hydrolase protein</fullName>
    </submittedName>
</protein>
<feature type="region of interest" description="Disordered" evidence="10">
    <location>
        <begin position="864"/>
        <end position="899"/>
    </location>
</feature>
<evidence type="ECO:0000256" key="11">
    <source>
        <dbReference type="SAM" id="Phobius"/>
    </source>
</evidence>
<feature type="transmembrane region" description="Helical" evidence="11">
    <location>
        <begin position="400"/>
        <end position="423"/>
    </location>
</feature>
<dbReference type="SMART" id="SM00382">
    <property type="entry name" value="AAA"/>
    <property type="match status" value="2"/>
</dbReference>
<dbReference type="Pfam" id="PF24357">
    <property type="entry name" value="TMD0_ABC"/>
    <property type="match status" value="1"/>
</dbReference>
<reference evidence="14" key="1">
    <citation type="submission" date="2020-11" db="EMBL/GenBank/DDBJ databases">
        <title>Adaptations for nitrogen fixation in a non-lichenized fungal sporocarp promotes dispersal by wood-feeding termites.</title>
        <authorList>
            <consortium name="DOE Joint Genome Institute"/>
            <person name="Koch R.A."/>
            <person name="Yoon G."/>
            <person name="Arayal U."/>
            <person name="Lail K."/>
            <person name="Amirebrahimi M."/>
            <person name="Labutti K."/>
            <person name="Lipzen A."/>
            <person name="Riley R."/>
            <person name="Barry K."/>
            <person name="Henrissat B."/>
            <person name="Grigoriev I.V."/>
            <person name="Herr J.R."/>
            <person name="Aime M.C."/>
        </authorList>
    </citation>
    <scope>NUCLEOTIDE SEQUENCE</scope>
    <source>
        <strain evidence="14">MCA 3950</strain>
    </source>
</reference>
<dbReference type="InterPro" id="IPR036640">
    <property type="entry name" value="ABC1_TM_sf"/>
</dbReference>
<dbReference type="InterPro" id="IPR011527">
    <property type="entry name" value="ABC1_TM_dom"/>
</dbReference>
<evidence type="ECO:0000256" key="1">
    <source>
        <dbReference type="ARBA" id="ARBA00004141"/>
    </source>
</evidence>
<evidence type="ECO:0000256" key="3">
    <source>
        <dbReference type="ARBA" id="ARBA00022692"/>
    </source>
</evidence>
<dbReference type="CDD" id="cd18580">
    <property type="entry name" value="ABC_6TM_ABCC_D2"/>
    <property type="match status" value="1"/>
</dbReference>
<dbReference type="PANTHER" id="PTHR24223:SF399">
    <property type="entry name" value="ABC TRANSPORTER ATNG"/>
    <property type="match status" value="1"/>
</dbReference>
<evidence type="ECO:0000256" key="7">
    <source>
        <dbReference type="ARBA" id="ARBA00022989"/>
    </source>
</evidence>